<dbReference type="InterPro" id="IPR016634">
    <property type="entry name" value="CapW-like"/>
</dbReference>
<dbReference type="Pfam" id="PF26107">
    <property type="entry name" value="BrxR_CTD"/>
    <property type="match status" value="1"/>
</dbReference>
<sequence length="297" mass="33680">MLESIGFAQKQRLAYIDFCLLFKGSIYRQDLISRFQVGLSAGSRDFSIYKELAPDNLSYDSREKRYLQTTEFKPVFEHDAKITLTKLANNISDGFDAIGDIHFPVEAPSSLNVPDIFIVARLVQAILNNKAVSIIYTSLSSGSGARELVPHSIVDNGLRWHVRAFDRKSQSFRDFVLTRISKVTIKDMPDPEESAQADTEWQCLVPLQIVPHPKNVQHPTAIEMDYGMENKQLLIEVRAAMAGYLLRRWNVDCTERGILRGPEYQLWLLNRFTLNNVPNLTIAPGYITKEQSNGGQT</sequence>
<dbReference type="InterPro" id="IPR059020">
    <property type="entry name" value="CapW_CTD"/>
</dbReference>
<dbReference type="InterPro" id="IPR051534">
    <property type="entry name" value="CBASS_pafABC_assoc_protein"/>
</dbReference>
<gene>
    <name evidence="4" type="ORF">DXV75_00270</name>
</gene>
<dbReference type="PIRSF" id="PIRSF015558">
    <property type="entry name" value="Txn_reg_DeoR_prd"/>
    <property type="match status" value="1"/>
</dbReference>
<evidence type="ECO:0000313" key="5">
    <source>
        <dbReference type="Proteomes" id="UP000256561"/>
    </source>
</evidence>
<dbReference type="AlphaFoldDB" id="A0A3D8MEG3"/>
<evidence type="ECO:0000259" key="2">
    <source>
        <dbReference type="Pfam" id="PF26107"/>
    </source>
</evidence>
<proteinExistence type="predicted"/>
<dbReference type="PANTHER" id="PTHR34580:SF3">
    <property type="entry name" value="PROTEIN PAFB"/>
    <property type="match status" value="1"/>
</dbReference>
<dbReference type="InterPro" id="IPR059019">
    <property type="entry name" value="WHD_CapW"/>
</dbReference>
<reference evidence="5" key="1">
    <citation type="submission" date="2018-08" db="EMBL/GenBank/DDBJ databases">
        <authorList>
            <person name="Zhang J."/>
            <person name="Du Z.-J."/>
        </authorList>
    </citation>
    <scope>NUCLEOTIDE SEQUENCE [LARGE SCALE GENOMIC DNA]</scope>
    <source>
        <strain evidence="5">KCTC 52655</strain>
    </source>
</reference>
<keyword evidence="5" id="KW-1185">Reference proteome</keyword>
<evidence type="ECO:0000259" key="1">
    <source>
        <dbReference type="Pfam" id="PF13280"/>
    </source>
</evidence>
<organism evidence="4 5">
    <name type="scientific">Alteromonas aestuariivivens</name>
    <dbReference type="NCBI Taxonomy" id="1938339"/>
    <lineage>
        <taxon>Bacteria</taxon>
        <taxon>Pseudomonadati</taxon>
        <taxon>Pseudomonadota</taxon>
        <taxon>Gammaproteobacteria</taxon>
        <taxon>Alteromonadales</taxon>
        <taxon>Alteromonadaceae</taxon>
        <taxon>Alteromonas/Salinimonas group</taxon>
        <taxon>Alteromonas</taxon>
    </lineage>
</organism>
<feature type="domain" description="DNA-binding transcriptional repressor CapW winged helix-turn-helix" evidence="3">
    <location>
        <begin position="9"/>
        <end position="78"/>
    </location>
</feature>
<name>A0A3D8MEG3_9ALTE</name>
<comment type="caution">
    <text evidence="4">The sequence shown here is derived from an EMBL/GenBank/DDBJ whole genome shotgun (WGS) entry which is preliminary data.</text>
</comment>
<protein>
    <submittedName>
        <fullName evidence="4">WYL domain-containing protein</fullName>
    </submittedName>
</protein>
<evidence type="ECO:0000259" key="3">
    <source>
        <dbReference type="Pfam" id="PF26109"/>
    </source>
</evidence>
<dbReference type="PANTHER" id="PTHR34580">
    <property type="match status" value="1"/>
</dbReference>
<dbReference type="InterPro" id="IPR026881">
    <property type="entry name" value="WYL_dom"/>
</dbReference>
<dbReference type="RefSeq" id="WP_115591232.1">
    <property type="nucleotide sequence ID" value="NZ_QRHA01000001.1"/>
</dbReference>
<feature type="domain" description="WYL" evidence="1">
    <location>
        <begin position="119"/>
        <end position="185"/>
    </location>
</feature>
<dbReference type="PROSITE" id="PS52050">
    <property type="entry name" value="WYL"/>
    <property type="match status" value="1"/>
</dbReference>
<evidence type="ECO:0000313" key="4">
    <source>
        <dbReference type="EMBL" id="RDV28941.1"/>
    </source>
</evidence>
<dbReference type="Proteomes" id="UP000256561">
    <property type="component" value="Unassembled WGS sequence"/>
</dbReference>
<feature type="domain" description="DNA-binding transcriptional repressor CapW C-terminal dimerisation" evidence="2">
    <location>
        <begin position="205"/>
        <end position="271"/>
    </location>
</feature>
<dbReference type="Pfam" id="PF13280">
    <property type="entry name" value="WYL"/>
    <property type="match status" value="1"/>
</dbReference>
<accession>A0A3D8MEG3</accession>
<dbReference type="OrthoDB" id="6400324at2"/>
<dbReference type="Pfam" id="PF26109">
    <property type="entry name" value="WHD_BrxR"/>
    <property type="match status" value="1"/>
</dbReference>
<dbReference type="EMBL" id="QRHA01000001">
    <property type="protein sequence ID" value="RDV28941.1"/>
    <property type="molecule type" value="Genomic_DNA"/>
</dbReference>